<protein>
    <recommendedName>
        <fullName evidence="5">Pseudouridine synthase</fullName>
        <ecNumber evidence="5">5.4.99.-</ecNumber>
    </recommendedName>
</protein>
<evidence type="ECO:0000256" key="2">
    <source>
        <dbReference type="ARBA" id="ARBA00023235"/>
    </source>
</evidence>
<dbReference type="GO" id="GO:0003723">
    <property type="term" value="F:RNA binding"/>
    <property type="evidence" value="ECO:0007669"/>
    <property type="project" value="UniProtKB-KW"/>
</dbReference>
<dbReference type="InterPro" id="IPR050188">
    <property type="entry name" value="RluA_PseudoU_synthase"/>
</dbReference>
<dbReference type="PANTHER" id="PTHR21600">
    <property type="entry name" value="MITOCHONDRIAL RNA PSEUDOURIDINE SYNTHASE"/>
    <property type="match status" value="1"/>
</dbReference>
<dbReference type="EC" id="5.4.99.-" evidence="5"/>
<comment type="catalytic activity">
    <reaction evidence="5">
        <text>a uridine in RNA = a pseudouridine in RNA</text>
        <dbReference type="Rhea" id="RHEA:48348"/>
        <dbReference type="Rhea" id="RHEA-COMP:12068"/>
        <dbReference type="Rhea" id="RHEA-COMP:12069"/>
        <dbReference type="ChEBI" id="CHEBI:65314"/>
        <dbReference type="ChEBI" id="CHEBI:65315"/>
    </reaction>
</comment>
<dbReference type="Pfam" id="PF01479">
    <property type="entry name" value="S4"/>
    <property type="match status" value="1"/>
</dbReference>
<dbReference type="NCBIfam" id="TIGR00005">
    <property type="entry name" value="rluA_subfam"/>
    <property type="match status" value="1"/>
</dbReference>
<dbReference type="SUPFAM" id="SSF55174">
    <property type="entry name" value="Alpha-L RNA-binding motif"/>
    <property type="match status" value="1"/>
</dbReference>
<evidence type="ECO:0000256" key="5">
    <source>
        <dbReference type="RuleBase" id="RU362028"/>
    </source>
</evidence>
<organism evidence="7 8">
    <name type="scientific">Candidatus Falkowbacteria bacterium CG10_big_fil_rev_8_21_14_0_10_43_11</name>
    <dbReference type="NCBI Taxonomy" id="1974568"/>
    <lineage>
        <taxon>Bacteria</taxon>
        <taxon>Candidatus Falkowiibacteriota</taxon>
    </lineage>
</organism>
<dbReference type="AlphaFoldDB" id="A0A2M6WM26"/>
<accession>A0A2M6WM26</accession>
<dbReference type="Proteomes" id="UP000229335">
    <property type="component" value="Unassembled WGS sequence"/>
</dbReference>
<dbReference type="PROSITE" id="PS50889">
    <property type="entry name" value="S4"/>
    <property type="match status" value="1"/>
</dbReference>
<name>A0A2M6WM26_9BACT</name>
<comment type="caution">
    <text evidence="7">The sequence shown here is derived from an EMBL/GenBank/DDBJ whole genome shotgun (WGS) entry which is preliminary data.</text>
</comment>
<dbReference type="InterPro" id="IPR002942">
    <property type="entry name" value="S4_RNA-bd"/>
</dbReference>
<keyword evidence="4" id="KW-0694">RNA-binding</keyword>
<comment type="similarity">
    <text evidence="1 5">Belongs to the pseudouridine synthase RluA family.</text>
</comment>
<evidence type="ECO:0000256" key="3">
    <source>
        <dbReference type="PIRSR" id="PIRSR606225-1"/>
    </source>
</evidence>
<dbReference type="Pfam" id="PF00849">
    <property type="entry name" value="PseudoU_synth_2"/>
    <property type="match status" value="1"/>
</dbReference>
<dbReference type="GO" id="GO:0000455">
    <property type="term" value="P:enzyme-directed rRNA pseudouridine synthesis"/>
    <property type="evidence" value="ECO:0007669"/>
    <property type="project" value="TreeGrafter"/>
</dbReference>
<evidence type="ECO:0000256" key="1">
    <source>
        <dbReference type="ARBA" id="ARBA00010876"/>
    </source>
</evidence>
<dbReference type="Gene3D" id="3.30.2350.10">
    <property type="entry name" value="Pseudouridine synthase"/>
    <property type="match status" value="1"/>
</dbReference>
<dbReference type="InterPro" id="IPR006225">
    <property type="entry name" value="PsdUridine_synth_RluC/D"/>
</dbReference>
<sequence>MQQFSNKTITVKPADANQRLDIFLAAELGLSRSQAQKMIKVGEILVNGKIANAHCKVQANGKITIKVKPQNKEVIKQAALPKFKIIAETDDYVIINKPAGVIVHGGNGIVEPTLTDALDQKYPGLRKIGDNPSRPGIVHRLDKDASGLLVIAKTNAMFDHLKKQFQTRETKKIYAALVYGNIAKESDEINFPVSRSAQGYKMAAHSQAHGGRAAVTEFAVTKHFINYALLSVTIKTGRTHQIRVHLAAYGHPVVGDDLYGTRRTKELNKKLALNRIWLHAQTLGFYDLAGQWREFKSETSKELKELLKKIK</sequence>
<dbReference type="InterPro" id="IPR020103">
    <property type="entry name" value="PsdUridine_synth_cat_dom_sf"/>
</dbReference>
<dbReference type="PANTHER" id="PTHR21600:SF44">
    <property type="entry name" value="RIBOSOMAL LARGE SUBUNIT PSEUDOURIDINE SYNTHASE D"/>
    <property type="match status" value="1"/>
</dbReference>
<reference evidence="8" key="1">
    <citation type="submission" date="2017-09" db="EMBL/GenBank/DDBJ databases">
        <title>Depth-based differentiation of microbial function through sediment-hosted aquifers and enrichment of novel symbionts in the deep terrestrial subsurface.</title>
        <authorList>
            <person name="Probst A.J."/>
            <person name="Ladd B."/>
            <person name="Jarett J.K."/>
            <person name="Geller-Mcgrath D.E."/>
            <person name="Sieber C.M.K."/>
            <person name="Emerson J.B."/>
            <person name="Anantharaman K."/>
            <person name="Thomas B.C."/>
            <person name="Malmstrom R."/>
            <person name="Stieglmeier M."/>
            <person name="Klingl A."/>
            <person name="Woyke T."/>
            <person name="Ryan C.M."/>
            <person name="Banfield J.F."/>
        </authorList>
    </citation>
    <scope>NUCLEOTIDE SEQUENCE [LARGE SCALE GENOMIC DNA]</scope>
</reference>
<dbReference type="CDD" id="cd00165">
    <property type="entry name" value="S4"/>
    <property type="match status" value="1"/>
</dbReference>
<dbReference type="EMBL" id="PFAS01000037">
    <property type="protein sequence ID" value="PIT93826.1"/>
    <property type="molecule type" value="Genomic_DNA"/>
</dbReference>
<proteinExistence type="inferred from homology"/>
<dbReference type="InterPro" id="IPR006145">
    <property type="entry name" value="PsdUridine_synth_RsuA/RluA"/>
</dbReference>
<evidence type="ECO:0000259" key="6">
    <source>
        <dbReference type="SMART" id="SM00363"/>
    </source>
</evidence>
<dbReference type="InterPro" id="IPR036986">
    <property type="entry name" value="S4_RNA-bd_sf"/>
</dbReference>
<dbReference type="SUPFAM" id="SSF55120">
    <property type="entry name" value="Pseudouridine synthase"/>
    <property type="match status" value="1"/>
</dbReference>
<feature type="domain" description="RNA-binding S4" evidence="6">
    <location>
        <begin position="18"/>
        <end position="81"/>
    </location>
</feature>
<evidence type="ECO:0000313" key="7">
    <source>
        <dbReference type="EMBL" id="PIT93826.1"/>
    </source>
</evidence>
<feature type="active site" evidence="3">
    <location>
        <position position="142"/>
    </location>
</feature>
<evidence type="ECO:0000313" key="8">
    <source>
        <dbReference type="Proteomes" id="UP000229335"/>
    </source>
</evidence>
<evidence type="ECO:0000256" key="4">
    <source>
        <dbReference type="PROSITE-ProRule" id="PRU00182"/>
    </source>
</evidence>
<dbReference type="GO" id="GO:0120159">
    <property type="term" value="F:rRNA pseudouridine synthase activity"/>
    <property type="evidence" value="ECO:0007669"/>
    <property type="project" value="UniProtKB-ARBA"/>
</dbReference>
<comment type="function">
    <text evidence="5">Responsible for synthesis of pseudouridine from uracil.</text>
</comment>
<dbReference type="Gene3D" id="3.10.290.10">
    <property type="entry name" value="RNA-binding S4 domain"/>
    <property type="match status" value="1"/>
</dbReference>
<keyword evidence="2 5" id="KW-0413">Isomerase</keyword>
<dbReference type="CDD" id="cd02869">
    <property type="entry name" value="PseudoU_synth_RluA_like"/>
    <property type="match status" value="1"/>
</dbReference>
<dbReference type="SMART" id="SM00363">
    <property type="entry name" value="S4"/>
    <property type="match status" value="1"/>
</dbReference>
<gene>
    <name evidence="7" type="ORF">COU00_02255</name>
</gene>